<keyword evidence="3" id="KW-0378">Hydrolase</keyword>
<keyword evidence="2" id="KW-0472">Membrane</keyword>
<protein>
    <submittedName>
        <fullName evidence="3">Trypsin-like serine protease</fullName>
    </submittedName>
</protein>
<feature type="transmembrane region" description="Helical" evidence="2">
    <location>
        <begin position="408"/>
        <end position="427"/>
    </location>
</feature>
<evidence type="ECO:0000313" key="3">
    <source>
        <dbReference type="EMBL" id="MXO99414.1"/>
    </source>
</evidence>
<dbReference type="Gene3D" id="2.40.10.120">
    <property type="match status" value="1"/>
</dbReference>
<organism evidence="3 4">
    <name type="scientific">Croceibacterium xixiisoli</name>
    <dbReference type="NCBI Taxonomy" id="1476466"/>
    <lineage>
        <taxon>Bacteria</taxon>
        <taxon>Pseudomonadati</taxon>
        <taxon>Pseudomonadota</taxon>
        <taxon>Alphaproteobacteria</taxon>
        <taxon>Sphingomonadales</taxon>
        <taxon>Erythrobacteraceae</taxon>
        <taxon>Croceibacterium</taxon>
    </lineage>
</organism>
<dbReference type="InterPro" id="IPR009003">
    <property type="entry name" value="Peptidase_S1_PA"/>
</dbReference>
<dbReference type="Pfam" id="PF13365">
    <property type="entry name" value="Trypsin_2"/>
    <property type="match status" value="1"/>
</dbReference>
<accession>A0A6I4TU28</accession>
<proteinExistence type="predicted"/>
<feature type="transmembrane region" description="Helical" evidence="2">
    <location>
        <begin position="439"/>
        <end position="456"/>
    </location>
</feature>
<dbReference type="OrthoDB" id="9766361at2"/>
<feature type="region of interest" description="Disordered" evidence="1">
    <location>
        <begin position="1"/>
        <end position="58"/>
    </location>
</feature>
<keyword evidence="3" id="KW-0645">Protease</keyword>
<dbReference type="PANTHER" id="PTHR43019">
    <property type="entry name" value="SERINE ENDOPROTEASE DEGS"/>
    <property type="match status" value="1"/>
</dbReference>
<keyword evidence="2" id="KW-0812">Transmembrane</keyword>
<dbReference type="PANTHER" id="PTHR43019:SF23">
    <property type="entry name" value="PROTEASE DO-LIKE 5, CHLOROPLASTIC"/>
    <property type="match status" value="1"/>
</dbReference>
<feature type="compositionally biased region" description="Basic residues" evidence="1">
    <location>
        <begin position="88"/>
        <end position="103"/>
    </location>
</feature>
<dbReference type="GO" id="GO:0004252">
    <property type="term" value="F:serine-type endopeptidase activity"/>
    <property type="evidence" value="ECO:0007669"/>
    <property type="project" value="InterPro"/>
</dbReference>
<evidence type="ECO:0000313" key="4">
    <source>
        <dbReference type="Proteomes" id="UP000469430"/>
    </source>
</evidence>
<gene>
    <name evidence="3" type="ORF">GRI97_10470</name>
</gene>
<reference evidence="3 4" key="1">
    <citation type="submission" date="2019-12" db="EMBL/GenBank/DDBJ databases">
        <title>Genomic-based taxomic classification of the family Erythrobacteraceae.</title>
        <authorList>
            <person name="Xu L."/>
        </authorList>
    </citation>
    <scope>NUCLEOTIDE SEQUENCE [LARGE SCALE GENOMIC DNA]</scope>
    <source>
        <strain evidence="3 4">S36</strain>
    </source>
</reference>
<name>A0A6I4TU28_9SPHN</name>
<dbReference type="PRINTS" id="PR00834">
    <property type="entry name" value="PROTEASES2C"/>
</dbReference>
<keyword evidence="2" id="KW-1133">Transmembrane helix</keyword>
<comment type="caution">
    <text evidence="3">The sequence shown here is derived from an EMBL/GenBank/DDBJ whole genome shotgun (WGS) entry which is preliminary data.</text>
</comment>
<sequence>MAGNRCRCSAPRSQTGRHSGDPAAGRPPRLLRYRSACSVPARSSRQTPPPDPEAGHRCYSALRGKSDSASPSSCLSLPKHCPRPAIHASRRLRSKQSSAKRRPVTWGKTSFAKVARLILALPLLLLAVPAGADPADIDAATRGVVRIVLIANEGGQMVPISHGTGFAISPERIVTNAHVIAEARDDAEISIGIVPSDGVDAVYARVIAFAPRSDLALLATTSPMKLPPLTLASAQPDDSSAVTAVGYPMNVERAQGLSTSDVFRAQPPVKSTGFLSGRRPTREFDSLLHTASIARGNSGGPLLDSCGRVVGVNSFGAETGGADAEFFFAVSTRELLNFLRENNVTPQVNGMPCRSLADLDADEARRTEREQQASQARERASAEETARRSDLARRDIEFALLNERDNRAAIAFLLIAIAFTAGGAAWLAHDRGHQRNRAIAGSIVLVAVFGAGWAWLARPGFDQIEDRLLEHMKAEVDASADGATGAGGKPRTTGSFMCVLDADRSRVTGANTDDLPFEWTNSGCVNKRTQYGLADGEWSRVFVPDDEASVSVNRFDPESGEYRVERFLLNRESMTRARQARSEYQAPACNAGGEAAAELGARQTAIRSLLPERPNERLVYNCKATGG</sequence>
<evidence type="ECO:0000256" key="1">
    <source>
        <dbReference type="SAM" id="MobiDB-lite"/>
    </source>
</evidence>
<dbReference type="EMBL" id="WTYJ01000002">
    <property type="protein sequence ID" value="MXO99414.1"/>
    <property type="molecule type" value="Genomic_DNA"/>
</dbReference>
<dbReference type="GO" id="GO:0006508">
    <property type="term" value="P:proteolysis"/>
    <property type="evidence" value="ECO:0007669"/>
    <property type="project" value="UniProtKB-KW"/>
</dbReference>
<keyword evidence="4" id="KW-1185">Reference proteome</keyword>
<feature type="region of interest" description="Disordered" evidence="1">
    <location>
        <begin position="85"/>
        <end position="105"/>
    </location>
</feature>
<feature type="region of interest" description="Disordered" evidence="1">
    <location>
        <begin position="362"/>
        <end position="386"/>
    </location>
</feature>
<evidence type="ECO:0000256" key="2">
    <source>
        <dbReference type="SAM" id="Phobius"/>
    </source>
</evidence>
<dbReference type="InterPro" id="IPR001940">
    <property type="entry name" value="Peptidase_S1C"/>
</dbReference>
<dbReference type="SUPFAM" id="SSF50494">
    <property type="entry name" value="Trypsin-like serine proteases"/>
    <property type="match status" value="1"/>
</dbReference>
<dbReference type="Proteomes" id="UP000469430">
    <property type="component" value="Unassembled WGS sequence"/>
</dbReference>
<dbReference type="AlphaFoldDB" id="A0A6I4TU28"/>